<dbReference type="RefSeq" id="WP_359344656.1">
    <property type="nucleotide sequence ID" value="NZ_JBEYXV010000002.1"/>
</dbReference>
<keyword evidence="6" id="KW-1185">Reference proteome</keyword>
<proteinExistence type="predicted"/>
<accession>A0ABV3BFU2</accession>
<dbReference type="Pfam" id="PF00583">
    <property type="entry name" value="Acetyltransf_1"/>
    <property type="match status" value="1"/>
</dbReference>
<protein>
    <submittedName>
        <fullName evidence="5">GNAT family N-acetyltransferase</fullName>
        <ecNumber evidence="5">2.3.1.-</ecNumber>
    </submittedName>
</protein>
<feature type="compositionally biased region" description="Gly residues" evidence="3">
    <location>
        <begin position="21"/>
        <end position="32"/>
    </location>
</feature>
<dbReference type="SUPFAM" id="SSF55729">
    <property type="entry name" value="Acyl-CoA N-acyltransferases (Nat)"/>
    <property type="match status" value="1"/>
</dbReference>
<feature type="domain" description="N-acetyltransferase" evidence="4">
    <location>
        <begin position="55"/>
        <end position="209"/>
    </location>
</feature>
<evidence type="ECO:0000256" key="2">
    <source>
        <dbReference type="ARBA" id="ARBA00023315"/>
    </source>
</evidence>
<keyword evidence="2 5" id="KW-0012">Acyltransferase</keyword>
<evidence type="ECO:0000313" key="6">
    <source>
        <dbReference type="Proteomes" id="UP001551176"/>
    </source>
</evidence>
<dbReference type="EC" id="2.3.1.-" evidence="5"/>
<feature type="region of interest" description="Disordered" evidence="3">
    <location>
        <begin position="1"/>
        <end position="36"/>
    </location>
</feature>
<dbReference type="Proteomes" id="UP001551176">
    <property type="component" value="Unassembled WGS sequence"/>
</dbReference>
<comment type="caution">
    <text evidence="5">The sequence shown here is derived from an EMBL/GenBank/DDBJ whole genome shotgun (WGS) entry which is preliminary data.</text>
</comment>
<dbReference type="InterPro" id="IPR000182">
    <property type="entry name" value="GNAT_dom"/>
</dbReference>
<reference evidence="5 6" key="1">
    <citation type="submission" date="2024-06" db="EMBL/GenBank/DDBJ databases">
        <title>The Natural Products Discovery Center: Release of the First 8490 Sequenced Strains for Exploring Actinobacteria Biosynthetic Diversity.</title>
        <authorList>
            <person name="Kalkreuter E."/>
            <person name="Kautsar S.A."/>
            <person name="Yang D."/>
            <person name="Bader C.D."/>
            <person name="Teijaro C.N."/>
            <person name="Fluegel L."/>
            <person name="Davis C.M."/>
            <person name="Simpson J.R."/>
            <person name="Lauterbach L."/>
            <person name="Steele A.D."/>
            <person name="Gui C."/>
            <person name="Meng S."/>
            <person name="Li G."/>
            <person name="Viehrig K."/>
            <person name="Ye F."/>
            <person name="Su P."/>
            <person name="Kiefer A.F."/>
            <person name="Nichols A."/>
            <person name="Cepeda A.J."/>
            <person name="Yan W."/>
            <person name="Fan B."/>
            <person name="Jiang Y."/>
            <person name="Adhikari A."/>
            <person name="Zheng C.-J."/>
            <person name="Schuster L."/>
            <person name="Cowan T.M."/>
            <person name="Smanski M.J."/>
            <person name="Chevrette M.G."/>
            <person name="De Carvalho L.P.S."/>
            <person name="Shen B."/>
        </authorList>
    </citation>
    <scope>NUCLEOTIDE SEQUENCE [LARGE SCALE GENOMIC DNA]</scope>
    <source>
        <strain evidence="5 6">NPDC046838</strain>
    </source>
</reference>
<dbReference type="PANTHER" id="PTHR43877">
    <property type="entry name" value="AMINOALKYLPHOSPHONATE N-ACETYLTRANSFERASE-RELATED-RELATED"/>
    <property type="match status" value="1"/>
</dbReference>
<dbReference type="PROSITE" id="PS51186">
    <property type="entry name" value="GNAT"/>
    <property type="match status" value="1"/>
</dbReference>
<keyword evidence="1 5" id="KW-0808">Transferase</keyword>
<organism evidence="5 6">
    <name type="scientific">Streptomyces atriruber</name>
    <dbReference type="NCBI Taxonomy" id="545121"/>
    <lineage>
        <taxon>Bacteria</taxon>
        <taxon>Bacillati</taxon>
        <taxon>Actinomycetota</taxon>
        <taxon>Actinomycetes</taxon>
        <taxon>Kitasatosporales</taxon>
        <taxon>Streptomycetaceae</taxon>
        <taxon>Streptomyces</taxon>
    </lineage>
</organism>
<gene>
    <name evidence="5" type="ORF">ABZ921_04270</name>
</gene>
<dbReference type="InterPro" id="IPR016181">
    <property type="entry name" value="Acyl_CoA_acyltransferase"/>
</dbReference>
<feature type="compositionally biased region" description="Low complexity" evidence="3">
    <location>
        <begin position="1"/>
        <end position="20"/>
    </location>
</feature>
<dbReference type="PANTHER" id="PTHR43877:SF2">
    <property type="entry name" value="AMINOALKYLPHOSPHONATE N-ACETYLTRANSFERASE-RELATED"/>
    <property type="match status" value="1"/>
</dbReference>
<dbReference type="EMBL" id="JBEYXV010000002">
    <property type="protein sequence ID" value="MEU6819822.1"/>
    <property type="molecule type" value="Genomic_DNA"/>
</dbReference>
<dbReference type="GO" id="GO:0016746">
    <property type="term" value="F:acyltransferase activity"/>
    <property type="evidence" value="ECO:0007669"/>
    <property type="project" value="UniProtKB-KW"/>
</dbReference>
<dbReference type="InterPro" id="IPR050832">
    <property type="entry name" value="Bact_Acetyltransf"/>
</dbReference>
<evidence type="ECO:0000313" key="5">
    <source>
        <dbReference type="EMBL" id="MEU6819822.1"/>
    </source>
</evidence>
<evidence type="ECO:0000256" key="1">
    <source>
        <dbReference type="ARBA" id="ARBA00022679"/>
    </source>
</evidence>
<dbReference type="Gene3D" id="3.40.630.30">
    <property type="match status" value="1"/>
</dbReference>
<evidence type="ECO:0000256" key="3">
    <source>
        <dbReference type="SAM" id="MobiDB-lite"/>
    </source>
</evidence>
<name>A0ABV3BFU2_9ACTN</name>
<sequence length="211" mass="21538">MTGAPTAGAPTAGGPITDGPTGDGPTTGGLRTGGPHLERLDATGLRDASGQLAELLVDTVRGGSSLGFLADLDRAAAHTWWHGLAPAVEAGSLAVWAARDGHRDDRRVTGTVSVAFTDKPNGRHRAEIAKLMVHSTARGQGLARALLAAAEDAAKEAGVTLLVLDTETGSPAETVYRRAGWTEAGTIPDYAADPSGALHATTLFYKRLGAG</sequence>
<evidence type="ECO:0000259" key="4">
    <source>
        <dbReference type="PROSITE" id="PS51186"/>
    </source>
</evidence>